<dbReference type="EMBL" id="LGIQ01000007">
    <property type="protein sequence ID" value="KNB72603.1"/>
    <property type="molecule type" value="Genomic_DNA"/>
</dbReference>
<keyword evidence="5" id="KW-1185">Reference proteome</keyword>
<dbReference type="EMBL" id="BJON01000015">
    <property type="protein sequence ID" value="GED70378.1"/>
    <property type="molecule type" value="Genomic_DNA"/>
</dbReference>
<dbReference type="RefSeq" id="WP_049738651.1">
    <property type="nucleotide sequence ID" value="NZ_BJON01000015.1"/>
</dbReference>
<evidence type="ECO:0000313" key="2">
    <source>
        <dbReference type="EMBL" id="GED70378.1"/>
    </source>
</evidence>
<reference evidence="2 5" key="3">
    <citation type="submission" date="2019-06" db="EMBL/GenBank/DDBJ databases">
        <title>Whole genome shotgun sequence of Brevibacillus reuszeri NBRC 15719.</title>
        <authorList>
            <person name="Hosoyama A."/>
            <person name="Uohara A."/>
            <person name="Ohji S."/>
            <person name="Ichikawa N."/>
        </authorList>
    </citation>
    <scope>NUCLEOTIDE SEQUENCE [LARGE SCALE GENOMIC DNA]</scope>
    <source>
        <strain evidence="2 5">NBRC 15719</strain>
    </source>
</reference>
<reference evidence="4" key="1">
    <citation type="submission" date="2015-07" db="EMBL/GenBank/DDBJ databases">
        <title>Genome sequencing project for genomic taxonomy and phylogenomics of Bacillus-like bacteria.</title>
        <authorList>
            <person name="Liu B."/>
            <person name="Wang J."/>
            <person name="Zhu Y."/>
            <person name="Liu G."/>
            <person name="Chen Q."/>
            <person name="Chen Z."/>
            <person name="Lan J."/>
            <person name="Che J."/>
            <person name="Ge C."/>
            <person name="Shi H."/>
            <person name="Pan Z."/>
            <person name="Liu X."/>
        </authorList>
    </citation>
    <scope>NUCLEOTIDE SEQUENCE [LARGE SCALE GENOMIC DNA]</scope>
    <source>
        <strain evidence="4">DSM 9887</strain>
    </source>
</reference>
<evidence type="ECO:0000313" key="4">
    <source>
        <dbReference type="Proteomes" id="UP000036834"/>
    </source>
</evidence>
<dbReference type="PATRIC" id="fig|54915.3.peg.1403"/>
<dbReference type="OrthoDB" id="2354281at2"/>
<dbReference type="Proteomes" id="UP000036834">
    <property type="component" value="Unassembled WGS sequence"/>
</dbReference>
<reference evidence="3" key="2">
    <citation type="submission" date="2015-07" db="EMBL/GenBank/DDBJ databases">
        <title>MeaNS - Measles Nucleotide Surveillance Program.</title>
        <authorList>
            <person name="Tran T."/>
            <person name="Druce J."/>
        </authorList>
    </citation>
    <scope>NUCLEOTIDE SEQUENCE</scope>
    <source>
        <strain evidence="3">DSM 9887</strain>
    </source>
</reference>
<comment type="caution">
    <text evidence="3">The sequence shown here is derived from an EMBL/GenBank/DDBJ whole genome shotgun (WGS) entry which is preliminary data.</text>
</comment>
<dbReference type="InterPro" id="IPR004360">
    <property type="entry name" value="Glyas_Fos-R_dOase_dom"/>
</dbReference>
<dbReference type="Pfam" id="PF00903">
    <property type="entry name" value="Glyoxalase"/>
    <property type="match status" value="1"/>
</dbReference>
<evidence type="ECO:0000313" key="3">
    <source>
        <dbReference type="EMBL" id="KNB72603.1"/>
    </source>
</evidence>
<sequence>MTASPLLPQIGAIFVPVRDIEQARDWYCRLLGIAADNEILFGHLYCIPLQNGPTLILDSKIFPQHTPDDAPLFHFNTEDIDASYQFLEECGVELVGPIQNGHWFNIRDFDGNMLMICKC</sequence>
<dbReference type="SUPFAM" id="SSF54593">
    <property type="entry name" value="Glyoxalase/Bleomycin resistance protein/Dihydroxybiphenyl dioxygenase"/>
    <property type="match status" value="1"/>
</dbReference>
<name>A0A0K9YV78_9BACL</name>
<proteinExistence type="predicted"/>
<dbReference type="InterPro" id="IPR029068">
    <property type="entry name" value="Glyas_Bleomycin-R_OHBP_Dase"/>
</dbReference>
<accession>A0A0K9YV78</accession>
<evidence type="ECO:0000313" key="5">
    <source>
        <dbReference type="Proteomes" id="UP000319578"/>
    </source>
</evidence>
<dbReference type="Gene3D" id="3.10.180.10">
    <property type="entry name" value="2,3-Dihydroxybiphenyl 1,2-Dioxygenase, domain 1"/>
    <property type="match status" value="1"/>
</dbReference>
<dbReference type="STRING" id="54915.ADS79_12150"/>
<organism evidence="3 4">
    <name type="scientific">Brevibacillus reuszeri</name>
    <dbReference type="NCBI Taxonomy" id="54915"/>
    <lineage>
        <taxon>Bacteria</taxon>
        <taxon>Bacillati</taxon>
        <taxon>Bacillota</taxon>
        <taxon>Bacilli</taxon>
        <taxon>Bacillales</taxon>
        <taxon>Paenibacillaceae</taxon>
        <taxon>Brevibacillus</taxon>
    </lineage>
</organism>
<gene>
    <name evidence="3" type="ORF">ADS79_12150</name>
    <name evidence="2" type="ORF">BRE01_40800</name>
</gene>
<protein>
    <submittedName>
        <fullName evidence="3">Glyoxalase</fullName>
    </submittedName>
</protein>
<dbReference type="AlphaFoldDB" id="A0A0K9YV78"/>
<feature type="domain" description="Glyoxalase/fosfomycin resistance/dioxygenase" evidence="1">
    <location>
        <begin position="10"/>
        <end position="115"/>
    </location>
</feature>
<evidence type="ECO:0000259" key="1">
    <source>
        <dbReference type="Pfam" id="PF00903"/>
    </source>
</evidence>
<dbReference type="Proteomes" id="UP000319578">
    <property type="component" value="Unassembled WGS sequence"/>
</dbReference>